<dbReference type="Gene3D" id="1.10.30.10">
    <property type="entry name" value="High mobility group box domain"/>
    <property type="match status" value="3"/>
</dbReference>
<proteinExistence type="predicted"/>
<feature type="DNA-binding region" description="HMG box" evidence="2">
    <location>
        <begin position="314"/>
        <end position="384"/>
    </location>
</feature>
<protein>
    <recommendedName>
        <fullName evidence="4">HMG box domain-containing protein</fullName>
    </recommendedName>
</protein>
<feature type="compositionally biased region" description="Acidic residues" evidence="3">
    <location>
        <begin position="404"/>
        <end position="414"/>
    </location>
</feature>
<feature type="non-terminal residue" evidence="5">
    <location>
        <position position="759"/>
    </location>
</feature>
<comment type="caution">
    <text evidence="5">The sequence shown here is derived from an EMBL/GenBank/DDBJ whole genome shotgun (WGS) entry which is preliminary data.</text>
</comment>
<keyword evidence="2" id="KW-0539">Nucleus</keyword>
<evidence type="ECO:0000259" key="4">
    <source>
        <dbReference type="PROSITE" id="PS50118"/>
    </source>
</evidence>
<dbReference type="InterPro" id="IPR009071">
    <property type="entry name" value="HMG_box_dom"/>
</dbReference>
<feature type="compositionally biased region" description="Pro residues" evidence="3">
    <location>
        <begin position="676"/>
        <end position="731"/>
    </location>
</feature>
<sequence length="759" mass="84110">METTAESILTTIVVKKRLRQFLLTHMDKSENATDSHEVQEEKSFIMQKLVGILSNLICNSKKLLDVFMSNKEDIGTIVAPILGFVVIQKDLTLRELQDVCTHPLSTASFEGYSEDTSELKRLHNKSMEISPLYTSKASPSVMREEIYRKGGSISPSSMINPSPAVALKFNENSSISKEKFSVITQPVDTQRLLQTLLDAANPEAIKREKPYSLFSTEDSLSHSKEEMESLNITKSSSIRPKKVVFTTAFSLFQREKRKEFVAAGIDFGSKLPEQTNYLSKIWKTLSVEEKMEWGEKATKLNKDAGVTSQRKKGPPRGQTGFTVFSREKRAECKQKGIPMGDSLAEQNAFVARMWHTIPVDEKKIYQERSKALNAENQEKIKSSPHENESVDSDKPLQGDISVETAEDVEEEEGDVVVITQPPKKRKRSESRRGMTAFNLFFKSVRQALKNEGTALPGSVCSQASLSEYWKSLSPEDRREWAEKAKQQNEAKWAGENVEDKLYAVSNKNSHVEAKRLYRNPSSGSTEEIASPIENAVYLPPQPSYSLSPYDLSSMDTLAVSPYPPSAYQTQETAPPLPSLTPYSFSSVSPYASSHYPMNYFTHPSLPPSPYPHQQQPQHSSLRLFQPHIYHSTEPPSPPQLFSLDASEEVDTDDEVARCTALKGRKLSHHSSLPSLAPSPPSSSPLPPSSSPLPPSSSPLPPSSSPLPPSSSPLPPSPSSSPLPPSSSPLPPSLSFLNQDYCSGSSTAMPRCFRKEASHA</sequence>
<dbReference type="InterPro" id="IPR050342">
    <property type="entry name" value="HMGB"/>
</dbReference>
<dbReference type="EMBL" id="JADAQX010000116">
    <property type="protein sequence ID" value="KAF8821868.1"/>
    <property type="molecule type" value="Genomic_DNA"/>
</dbReference>
<dbReference type="InterPro" id="IPR036910">
    <property type="entry name" value="HMG_box_dom_sf"/>
</dbReference>
<keyword evidence="1 2" id="KW-0238">DNA-binding</keyword>
<organism evidence="5 6">
    <name type="scientific">Cardiosporidium cionae</name>
    <dbReference type="NCBI Taxonomy" id="476202"/>
    <lineage>
        <taxon>Eukaryota</taxon>
        <taxon>Sar</taxon>
        <taxon>Alveolata</taxon>
        <taxon>Apicomplexa</taxon>
        <taxon>Aconoidasida</taxon>
        <taxon>Nephromycida</taxon>
        <taxon>Cardiosporidium</taxon>
    </lineage>
</organism>
<dbReference type="Proteomes" id="UP000823046">
    <property type="component" value="Unassembled WGS sequence"/>
</dbReference>
<dbReference type="PRINTS" id="PR01217">
    <property type="entry name" value="PRICHEXTENSN"/>
</dbReference>
<dbReference type="PANTHER" id="PTHR48112">
    <property type="entry name" value="HIGH MOBILITY GROUP PROTEIN DSP1"/>
    <property type="match status" value="1"/>
</dbReference>
<feature type="region of interest" description="Disordered" evidence="3">
    <location>
        <begin position="628"/>
        <end position="740"/>
    </location>
</feature>
<dbReference type="Pfam" id="PF00505">
    <property type="entry name" value="HMG_box"/>
    <property type="match status" value="1"/>
</dbReference>
<name>A0ABQ7JD47_9APIC</name>
<evidence type="ECO:0000313" key="5">
    <source>
        <dbReference type="EMBL" id="KAF8821868.1"/>
    </source>
</evidence>
<feature type="DNA-binding region" description="HMG box" evidence="2">
    <location>
        <begin position="430"/>
        <end position="489"/>
    </location>
</feature>
<reference evidence="5 6" key="1">
    <citation type="journal article" date="2020" name="bioRxiv">
        <title>Metabolic contributions of an alphaproteobacterial endosymbiont in the apicomplexan Cardiosporidium cionae.</title>
        <authorList>
            <person name="Hunter E.S."/>
            <person name="Paight C.J."/>
            <person name="Lane C.E."/>
        </authorList>
    </citation>
    <scope>NUCLEOTIDE SEQUENCE [LARGE SCALE GENOMIC DNA]</scope>
    <source>
        <strain evidence="5">ESH_2018</strain>
    </source>
</reference>
<accession>A0ABQ7JD47</accession>
<feature type="domain" description="HMG box" evidence="4">
    <location>
        <begin position="314"/>
        <end position="384"/>
    </location>
</feature>
<dbReference type="CDD" id="cd00084">
    <property type="entry name" value="HMG-box_SF"/>
    <property type="match status" value="3"/>
</dbReference>
<feature type="compositionally biased region" description="Basic and acidic residues" evidence="3">
    <location>
        <begin position="375"/>
        <end position="396"/>
    </location>
</feature>
<dbReference type="SMART" id="SM00398">
    <property type="entry name" value="HMG"/>
    <property type="match status" value="3"/>
</dbReference>
<gene>
    <name evidence="5" type="ORF">IE077_001444</name>
</gene>
<dbReference type="PROSITE" id="PS50118">
    <property type="entry name" value="HMG_BOX_2"/>
    <property type="match status" value="2"/>
</dbReference>
<evidence type="ECO:0000256" key="2">
    <source>
        <dbReference type="PROSITE-ProRule" id="PRU00267"/>
    </source>
</evidence>
<dbReference type="PANTHER" id="PTHR48112:SF22">
    <property type="entry name" value="MITOCHONDRIAL TRANSCRIPTION FACTOR A, ISOFORM B"/>
    <property type="match status" value="1"/>
</dbReference>
<evidence type="ECO:0000256" key="3">
    <source>
        <dbReference type="SAM" id="MobiDB-lite"/>
    </source>
</evidence>
<feature type="region of interest" description="Disordered" evidence="3">
    <location>
        <begin position="375"/>
        <end position="430"/>
    </location>
</feature>
<keyword evidence="6" id="KW-1185">Reference proteome</keyword>
<dbReference type="SUPFAM" id="SSF47095">
    <property type="entry name" value="HMG-box"/>
    <property type="match status" value="3"/>
</dbReference>
<evidence type="ECO:0000256" key="1">
    <source>
        <dbReference type="ARBA" id="ARBA00023125"/>
    </source>
</evidence>
<evidence type="ECO:0000313" key="6">
    <source>
        <dbReference type="Proteomes" id="UP000823046"/>
    </source>
</evidence>
<feature type="domain" description="HMG box" evidence="4">
    <location>
        <begin position="430"/>
        <end position="489"/>
    </location>
</feature>